<sequence length="226" mass="25786">MADKKVVITISRQFGSGGADIGAMLAKDLGINLYDKSILRMTSDESGIKESYFHIADEKAGNRLLYRIIGSMAPEISRPSFGSDLVSADNLFRFQSNVIRRLAKEESCIIIGRCANYVLDGREDLIRIHLNASFEFRKKRVAAMNLYLPNELNKNIKRIDRERRDYYRYYTGRSWDNPEDYDLVIHTDKPGIAGTVRLIEDYLQVLGYDLDRDFPNNTLGGKTAET</sequence>
<organism evidence="1 2">
    <name type="scientific">[Clostridium] aminophilum</name>
    <dbReference type="NCBI Taxonomy" id="1526"/>
    <lineage>
        <taxon>Bacteria</taxon>
        <taxon>Bacillati</taxon>
        <taxon>Bacillota</taxon>
        <taxon>Clostridia</taxon>
        <taxon>Lachnospirales</taxon>
        <taxon>Lachnospiraceae</taxon>
    </lineage>
</organism>
<dbReference type="AlphaFoldDB" id="A0A1I0D636"/>
<protein>
    <submittedName>
        <fullName evidence="1">Cytidylate kinase</fullName>
    </submittedName>
</protein>
<reference evidence="1 2" key="1">
    <citation type="submission" date="2016-10" db="EMBL/GenBank/DDBJ databases">
        <authorList>
            <person name="de Groot N.N."/>
        </authorList>
    </citation>
    <scope>NUCLEOTIDE SEQUENCE [LARGE SCALE GENOMIC DNA]</scope>
    <source>
        <strain evidence="1 2">KH1P1</strain>
    </source>
</reference>
<name>A0A1I0D636_9FIRM</name>
<dbReference type="InterPro" id="IPR027417">
    <property type="entry name" value="P-loop_NTPase"/>
</dbReference>
<keyword evidence="2" id="KW-1185">Reference proteome</keyword>
<dbReference type="Pfam" id="PF13189">
    <property type="entry name" value="Cytidylate_kin2"/>
    <property type="match status" value="1"/>
</dbReference>
<dbReference type="GO" id="GO:0016301">
    <property type="term" value="F:kinase activity"/>
    <property type="evidence" value="ECO:0007669"/>
    <property type="project" value="UniProtKB-KW"/>
</dbReference>
<evidence type="ECO:0000313" key="2">
    <source>
        <dbReference type="Proteomes" id="UP000199820"/>
    </source>
</evidence>
<dbReference type="Proteomes" id="UP000199820">
    <property type="component" value="Unassembled WGS sequence"/>
</dbReference>
<dbReference type="OrthoDB" id="9781180at2"/>
<dbReference type="Gene3D" id="3.40.50.300">
    <property type="entry name" value="P-loop containing nucleotide triphosphate hydrolases"/>
    <property type="match status" value="1"/>
</dbReference>
<evidence type="ECO:0000313" key="1">
    <source>
        <dbReference type="EMBL" id="SET27687.1"/>
    </source>
</evidence>
<dbReference type="EMBL" id="FOIL01000010">
    <property type="protein sequence ID" value="SET27687.1"/>
    <property type="molecule type" value="Genomic_DNA"/>
</dbReference>
<dbReference type="eggNOG" id="COG1102">
    <property type="taxonomic scope" value="Bacteria"/>
</dbReference>
<dbReference type="RefSeq" id="WP_074649038.1">
    <property type="nucleotide sequence ID" value="NZ_FOIL01000010.1"/>
</dbReference>
<gene>
    <name evidence="1" type="ORF">SAMN04487771_101054</name>
</gene>
<dbReference type="SUPFAM" id="SSF52540">
    <property type="entry name" value="P-loop containing nucleoside triphosphate hydrolases"/>
    <property type="match status" value="1"/>
</dbReference>
<keyword evidence="1" id="KW-0418">Kinase</keyword>
<accession>A0A1I0D636</accession>
<dbReference type="STRING" id="1526.SAMN02910262_01708"/>
<keyword evidence="1" id="KW-0808">Transferase</keyword>
<proteinExistence type="predicted"/>